<keyword evidence="1" id="KW-1133">Transmembrane helix</keyword>
<comment type="caution">
    <text evidence="2">The sequence shown here is derived from an EMBL/GenBank/DDBJ whole genome shotgun (WGS) entry which is preliminary data.</text>
</comment>
<feature type="transmembrane region" description="Helical" evidence="1">
    <location>
        <begin position="23"/>
        <end position="43"/>
    </location>
</feature>
<feature type="transmembrane region" description="Helical" evidence="1">
    <location>
        <begin position="366"/>
        <end position="387"/>
    </location>
</feature>
<evidence type="ECO:0000313" key="2">
    <source>
        <dbReference type="EMBL" id="MCG6659123.1"/>
    </source>
</evidence>
<keyword evidence="1" id="KW-0812">Transmembrane</keyword>
<accession>A0ABS9PBG9</accession>
<dbReference type="Pfam" id="PF05940">
    <property type="entry name" value="NnrS"/>
    <property type="match status" value="1"/>
</dbReference>
<dbReference type="EMBL" id="JABFUC010000013">
    <property type="protein sequence ID" value="MCG6659123.1"/>
    <property type="molecule type" value="Genomic_DNA"/>
</dbReference>
<evidence type="ECO:0000313" key="3">
    <source>
        <dbReference type="Proteomes" id="UP000814385"/>
    </source>
</evidence>
<organism evidence="2 3">
    <name type="scientific">Billgrantia campisalis</name>
    <dbReference type="NCBI Taxonomy" id="74661"/>
    <lineage>
        <taxon>Bacteria</taxon>
        <taxon>Pseudomonadati</taxon>
        <taxon>Pseudomonadota</taxon>
        <taxon>Gammaproteobacteria</taxon>
        <taxon>Oceanospirillales</taxon>
        <taxon>Halomonadaceae</taxon>
        <taxon>Billgrantia</taxon>
    </lineage>
</organism>
<feature type="transmembrane region" description="Helical" evidence="1">
    <location>
        <begin position="90"/>
        <end position="110"/>
    </location>
</feature>
<reference evidence="2 3" key="1">
    <citation type="submission" date="2020-05" db="EMBL/GenBank/DDBJ databases">
        <title>Comparative genomic analysis of denitrifying bacteria from Halomonas genus.</title>
        <authorList>
            <person name="Wang L."/>
            <person name="Shao Z."/>
        </authorList>
    </citation>
    <scope>NUCLEOTIDE SEQUENCE [LARGE SCALE GENOMIC DNA]</scope>
    <source>
        <strain evidence="2 3">A4</strain>
    </source>
</reference>
<feature type="transmembrane region" description="Helical" evidence="1">
    <location>
        <begin position="116"/>
        <end position="134"/>
    </location>
</feature>
<feature type="transmembrane region" description="Helical" evidence="1">
    <location>
        <begin position="340"/>
        <end position="360"/>
    </location>
</feature>
<keyword evidence="3" id="KW-1185">Reference proteome</keyword>
<name>A0ABS9PBG9_9GAMM</name>
<dbReference type="Proteomes" id="UP000814385">
    <property type="component" value="Unassembled WGS sequence"/>
</dbReference>
<feature type="transmembrane region" description="Helical" evidence="1">
    <location>
        <begin position="146"/>
        <end position="166"/>
    </location>
</feature>
<keyword evidence="1" id="KW-0472">Membrane</keyword>
<feature type="transmembrane region" description="Helical" evidence="1">
    <location>
        <begin position="273"/>
        <end position="297"/>
    </location>
</feature>
<dbReference type="RefSeq" id="WP_238978270.1">
    <property type="nucleotide sequence ID" value="NZ_JABFUC010000013.1"/>
</dbReference>
<dbReference type="InterPro" id="IPR010266">
    <property type="entry name" value="NnrS"/>
</dbReference>
<feature type="transmembrane region" description="Helical" evidence="1">
    <location>
        <begin position="186"/>
        <end position="207"/>
    </location>
</feature>
<feature type="transmembrane region" description="Helical" evidence="1">
    <location>
        <begin position="309"/>
        <end position="328"/>
    </location>
</feature>
<protein>
    <submittedName>
        <fullName evidence="2">NnrS family protein</fullName>
    </submittedName>
</protein>
<proteinExistence type="predicted"/>
<evidence type="ECO:0000256" key="1">
    <source>
        <dbReference type="SAM" id="Phobius"/>
    </source>
</evidence>
<feature type="transmembrane region" description="Helical" evidence="1">
    <location>
        <begin position="63"/>
        <end position="83"/>
    </location>
</feature>
<gene>
    <name evidence="2" type="ORF">HOP52_15295</name>
</gene>
<sequence>MTPPLDSSAPPRLPVLAYAFRPFFLLAALYAPLALLPWVGGMLQLFSLDLGMPPMAWHAHEMLFGFVAAALAGFLLTAVPSWARVEPLTGAPLAALVLLWLAGRSAFWLAGTLPGWLVALVNLAFPLVVLGWALPALLSPEGRRHLSLGVLLGGVLLAQLGFYLAWLAPLSLPFGLLDPLHLAANLLLIMIAVTATRIVRVVAMAAVQASGAERPLRFTSAREHLAVATLCLFALADFLAQGHPVTGWIALAAAAAQADRLSEWPWGRAMGRLYLLLLTLAYAWLTLGLVLVGVTALVESLPAYAGRHALFLGAIGTAVLAVFCIAGLRHTGRSLELPRSIWLALACLLLGTALRTGVPLLWPQQYLVVSVVAAAALWLLAFLGYAFGYARMLLSARPDGLPG</sequence>